<reference evidence="1 2" key="1">
    <citation type="journal article" date="2013" name="Curr. Biol.">
        <title>The Genome of the Foraminiferan Reticulomyxa filosa.</title>
        <authorList>
            <person name="Glockner G."/>
            <person name="Hulsmann N."/>
            <person name="Schleicher M."/>
            <person name="Noegel A.A."/>
            <person name="Eichinger L."/>
            <person name="Gallinger C."/>
            <person name="Pawlowski J."/>
            <person name="Sierra R."/>
            <person name="Euteneuer U."/>
            <person name="Pillet L."/>
            <person name="Moustafa A."/>
            <person name="Platzer M."/>
            <person name="Groth M."/>
            <person name="Szafranski K."/>
            <person name="Schliwa M."/>
        </authorList>
    </citation>
    <scope>NUCLEOTIDE SEQUENCE [LARGE SCALE GENOMIC DNA]</scope>
</reference>
<name>X6LSM2_RETFI</name>
<evidence type="ECO:0000313" key="2">
    <source>
        <dbReference type="Proteomes" id="UP000023152"/>
    </source>
</evidence>
<organism evidence="1 2">
    <name type="scientific">Reticulomyxa filosa</name>
    <dbReference type="NCBI Taxonomy" id="46433"/>
    <lineage>
        <taxon>Eukaryota</taxon>
        <taxon>Sar</taxon>
        <taxon>Rhizaria</taxon>
        <taxon>Retaria</taxon>
        <taxon>Foraminifera</taxon>
        <taxon>Monothalamids</taxon>
        <taxon>Reticulomyxidae</taxon>
        <taxon>Reticulomyxa</taxon>
    </lineage>
</organism>
<keyword evidence="2" id="KW-1185">Reference proteome</keyword>
<sequence>MNEEEHKALAFNLQIRTSEAEVKKHDTGDSETAKTSLLQNSFLEEVELVASERTNTEAKTPQKDELKEWLSRLADNNPNVLSSNDWDSINEVFLSALDKGDLTWNDENGGLEQRIKFKKKL</sequence>
<dbReference type="EMBL" id="ASPP01029103">
    <property type="protein sequence ID" value="ETO04649.1"/>
    <property type="molecule type" value="Genomic_DNA"/>
</dbReference>
<protein>
    <submittedName>
        <fullName evidence="1">Uncharacterized protein</fullName>
    </submittedName>
</protein>
<accession>X6LSM2</accession>
<evidence type="ECO:0000313" key="1">
    <source>
        <dbReference type="EMBL" id="ETO04649.1"/>
    </source>
</evidence>
<comment type="caution">
    <text evidence="1">The sequence shown here is derived from an EMBL/GenBank/DDBJ whole genome shotgun (WGS) entry which is preliminary data.</text>
</comment>
<proteinExistence type="predicted"/>
<dbReference type="Proteomes" id="UP000023152">
    <property type="component" value="Unassembled WGS sequence"/>
</dbReference>
<gene>
    <name evidence="1" type="ORF">RFI_32748</name>
</gene>
<dbReference type="AlphaFoldDB" id="X6LSM2"/>